<reference evidence="1 2" key="1">
    <citation type="submission" date="2018-08" db="EMBL/GenBank/DDBJ databases">
        <title>Sphingobium sp. EO9.</title>
        <authorList>
            <person name="Park Y."/>
            <person name="Kim K.H."/>
            <person name="Jeon C.O."/>
        </authorList>
    </citation>
    <scope>NUCLEOTIDE SEQUENCE [LARGE SCALE GENOMIC DNA]</scope>
    <source>
        <strain evidence="1 2">EO9</strain>
    </source>
</reference>
<sequence>MADRVSVTIRIGGSLPRALLADFIAAIEGEALTDPLGEYFSMAHITGFGPLELAADEVAWGRLETLEAFCIDNRLPFERWCGSYPGSWEAERIVFDGAADPRSYTVTDNDIVVVTEPEVRSLGTFEAVSAYLQSASLTLPPLTIVDDGEQGHG</sequence>
<organism evidence="1 2">
    <name type="scientific">Sphingobium terrigena</name>
    <dbReference type="NCBI Taxonomy" id="2304063"/>
    <lineage>
        <taxon>Bacteria</taxon>
        <taxon>Pseudomonadati</taxon>
        <taxon>Pseudomonadota</taxon>
        <taxon>Alphaproteobacteria</taxon>
        <taxon>Sphingomonadales</taxon>
        <taxon>Sphingomonadaceae</taxon>
        <taxon>Sphingobium</taxon>
    </lineage>
</organism>
<evidence type="ECO:0000313" key="2">
    <source>
        <dbReference type="Proteomes" id="UP000283469"/>
    </source>
</evidence>
<dbReference type="EMBL" id="QVRA01000044">
    <property type="protein sequence ID" value="RJG51685.1"/>
    <property type="molecule type" value="Genomic_DNA"/>
</dbReference>
<name>A0A418YL21_9SPHN</name>
<dbReference type="Proteomes" id="UP000283469">
    <property type="component" value="Unassembled WGS sequence"/>
</dbReference>
<protein>
    <submittedName>
        <fullName evidence="1">Uncharacterized protein</fullName>
    </submittedName>
</protein>
<dbReference type="RefSeq" id="WP_119750446.1">
    <property type="nucleotide sequence ID" value="NZ_QVRA01000044.1"/>
</dbReference>
<dbReference type="AlphaFoldDB" id="A0A418YL21"/>
<gene>
    <name evidence="1" type="ORF">D0Z70_23095</name>
</gene>
<evidence type="ECO:0000313" key="1">
    <source>
        <dbReference type="EMBL" id="RJG51685.1"/>
    </source>
</evidence>
<accession>A0A418YL21</accession>
<dbReference type="OrthoDB" id="7193356at2"/>
<comment type="caution">
    <text evidence="1">The sequence shown here is derived from an EMBL/GenBank/DDBJ whole genome shotgun (WGS) entry which is preliminary data.</text>
</comment>
<proteinExistence type="predicted"/>
<keyword evidence="2" id="KW-1185">Reference proteome</keyword>